<comment type="similarity">
    <text evidence="2">Belongs to the FliK family.</text>
</comment>
<reference evidence="6" key="1">
    <citation type="submission" date="2009-01" db="EMBL/GenBank/DDBJ databases">
        <title>Complete sequence of chromosome of Arthrobacter chlorophenolicus A6.</title>
        <authorList>
            <consortium name="US DOE Joint Genome Institute"/>
            <person name="Lucas S."/>
            <person name="Copeland A."/>
            <person name="Lapidus A."/>
            <person name="Glavina del Rio T."/>
            <person name="Tice H."/>
            <person name="Bruce D."/>
            <person name="Goodwin L."/>
            <person name="Pitluck S."/>
            <person name="Goltsman E."/>
            <person name="Clum A."/>
            <person name="Larimer F."/>
            <person name="Land M."/>
            <person name="Hauser L."/>
            <person name="Kyrpides N."/>
            <person name="Mikhailova N."/>
            <person name="Jansson J."/>
            <person name="Richardson P."/>
        </authorList>
    </citation>
    <scope>NUCLEOTIDE SEQUENCE [LARGE SCALE GENOMIC DNA]</scope>
    <source>
        <strain evidence="6">A6</strain>
    </source>
</reference>
<protein>
    <recommendedName>
        <fullName evidence="5">Flagellar hook-length control protein-like C-terminal domain-containing protein</fullName>
    </recommendedName>
</protein>
<evidence type="ECO:0000256" key="1">
    <source>
        <dbReference type="ARBA" id="ARBA00003944"/>
    </source>
</evidence>
<dbReference type="GO" id="GO:0044780">
    <property type="term" value="P:bacterial-type flagellum assembly"/>
    <property type="evidence" value="ECO:0007669"/>
    <property type="project" value="InterPro"/>
</dbReference>
<feature type="compositionally biased region" description="Polar residues" evidence="4">
    <location>
        <begin position="159"/>
        <end position="168"/>
    </location>
</feature>
<sequence length="368" mass="35407">MPVPLLAAAPAAGPAPVPGGNADAGASFGAALQEVLALPAGGDDSHGPGRNASDDGDTTTGAQPDLSAGAVGVMPALVVPALVVPGQNQVLPPGSGAAVQQPETPAAALAPAPSVGSAQAQPALAAPGRELQPVAGDQLGLAVPGTQASSSPVAEHPASSRSVTAQVRQQSLEPSQPQLSLSGQGTVAATPAIQLAPAVQTAQPAAPFSPPSAAPGFAAGSLAPQLAGPLFSLAAAGPGQHVVTLKVTPEDLGPVTVRAHIDGAGVRIELFAPGDAGRDALRTILPELRRSLTESGLTGSGLGASLDLSDHEAPPGRDANGHSGHPGTRGHPGPPQTAPAPAVTAAAVPARAAVVLPVDGAGSLDILA</sequence>
<feature type="compositionally biased region" description="Low complexity" evidence="4">
    <location>
        <begin position="169"/>
        <end position="182"/>
    </location>
</feature>
<feature type="compositionally biased region" description="Low complexity" evidence="4">
    <location>
        <begin position="321"/>
        <end position="331"/>
    </location>
</feature>
<dbReference type="EMBL" id="CP001341">
    <property type="protein sequence ID" value="ACL40946.1"/>
    <property type="molecule type" value="Genomic_DNA"/>
</dbReference>
<accession>B8HEK1</accession>
<dbReference type="HOGENOM" id="CLU_751520_0_0_11"/>
<feature type="region of interest" description="Disordered" evidence="4">
    <location>
        <begin position="39"/>
        <end position="67"/>
    </location>
</feature>
<dbReference type="Proteomes" id="UP000002505">
    <property type="component" value="Chromosome"/>
</dbReference>
<dbReference type="eggNOG" id="COG3144">
    <property type="taxonomic scope" value="Bacteria"/>
</dbReference>
<evidence type="ECO:0000313" key="7">
    <source>
        <dbReference type="Proteomes" id="UP000002505"/>
    </source>
</evidence>
<feature type="region of interest" description="Disordered" evidence="4">
    <location>
        <begin position="1"/>
        <end position="25"/>
    </location>
</feature>
<dbReference type="InterPro" id="IPR021136">
    <property type="entry name" value="Flagellar_hook_control-like_C"/>
</dbReference>
<dbReference type="PRINTS" id="PR01007">
    <property type="entry name" value="FLGHOOKFLIK"/>
</dbReference>
<evidence type="ECO:0000256" key="3">
    <source>
        <dbReference type="ARBA" id="ARBA00022795"/>
    </source>
</evidence>
<feature type="compositionally biased region" description="Low complexity" evidence="4">
    <location>
        <begin position="294"/>
        <end position="307"/>
    </location>
</feature>
<dbReference type="Pfam" id="PF02120">
    <property type="entry name" value="Flg_hook"/>
    <property type="match status" value="1"/>
</dbReference>
<dbReference type="GO" id="GO:0009424">
    <property type="term" value="C:bacterial-type flagellum hook"/>
    <property type="evidence" value="ECO:0007669"/>
    <property type="project" value="InterPro"/>
</dbReference>
<dbReference type="CDD" id="cd17470">
    <property type="entry name" value="T3SS_Flik_C"/>
    <property type="match status" value="1"/>
</dbReference>
<dbReference type="InterPro" id="IPR001635">
    <property type="entry name" value="Flag_hook_Flik"/>
</dbReference>
<feature type="region of interest" description="Disordered" evidence="4">
    <location>
        <begin position="294"/>
        <end position="344"/>
    </location>
</feature>
<dbReference type="STRING" id="452863.Achl_2985"/>
<evidence type="ECO:0000313" key="6">
    <source>
        <dbReference type="EMBL" id="ACL40946.1"/>
    </source>
</evidence>
<proteinExistence type="inferred from homology"/>
<gene>
    <name evidence="6" type="ordered locus">Achl_2985</name>
</gene>
<name>B8HEK1_PSECP</name>
<feature type="domain" description="Flagellar hook-length control protein-like C-terminal" evidence="5">
    <location>
        <begin position="235"/>
        <end position="305"/>
    </location>
</feature>
<feature type="region of interest" description="Disordered" evidence="4">
    <location>
        <begin position="141"/>
        <end position="182"/>
    </location>
</feature>
<keyword evidence="3" id="KW-1005">Bacterial flagellum biogenesis</keyword>
<comment type="function">
    <text evidence="1">Controls the length of the flagellar hook.</text>
</comment>
<evidence type="ECO:0000256" key="4">
    <source>
        <dbReference type="SAM" id="MobiDB-lite"/>
    </source>
</evidence>
<dbReference type="KEGG" id="ach:Achl_2985"/>
<organism evidence="6 7">
    <name type="scientific">Pseudarthrobacter chlorophenolicus (strain ATCC 700700 / DSM 12829 / CIP 107037 / JCM 12360 / KCTC 9906 / NCIMB 13794 / A6)</name>
    <name type="common">Arthrobacter chlorophenolicus</name>
    <dbReference type="NCBI Taxonomy" id="452863"/>
    <lineage>
        <taxon>Bacteria</taxon>
        <taxon>Bacillati</taxon>
        <taxon>Actinomycetota</taxon>
        <taxon>Actinomycetes</taxon>
        <taxon>Micrococcales</taxon>
        <taxon>Micrococcaceae</taxon>
        <taxon>Pseudarthrobacter</taxon>
    </lineage>
</organism>
<feature type="region of interest" description="Disordered" evidence="4">
    <location>
        <begin position="93"/>
        <end position="114"/>
    </location>
</feature>
<keyword evidence="7" id="KW-1185">Reference proteome</keyword>
<dbReference type="InterPro" id="IPR038610">
    <property type="entry name" value="FliK-like_C_sf"/>
</dbReference>
<evidence type="ECO:0000259" key="5">
    <source>
        <dbReference type="Pfam" id="PF02120"/>
    </source>
</evidence>
<dbReference type="Gene3D" id="3.30.750.140">
    <property type="match status" value="1"/>
</dbReference>
<dbReference type="AlphaFoldDB" id="B8HEK1"/>
<evidence type="ECO:0000256" key="2">
    <source>
        <dbReference type="ARBA" id="ARBA00009149"/>
    </source>
</evidence>